<organism evidence="1 2">
    <name type="scientific">Dyella jejuensis</name>
    <dbReference type="NCBI Taxonomy" id="1432009"/>
    <lineage>
        <taxon>Bacteria</taxon>
        <taxon>Pseudomonadati</taxon>
        <taxon>Pseudomonadota</taxon>
        <taxon>Gammaproteobacteria</taxon>
        <taxon>Lysobacterales</taxon>
        <taxon>Rhodanobacteraceae</taxon>
        <taxon>Dyella</taxon>
    </lineage>
</organism>
<name>A0ABW8JHP4_9GAMM</name>
<protein>
    <submittedName>
        <fullName evidence="1">Uncharacterized protein</fullName>
    </submittedName>
</protein>
<evidence type="ECO:0000313" key="2">
    <source>
        <dbReference type="Proteomes" id="UP001620461"/>
    </source>
</evidence>
<dbReference type="RefSeq" id="WP_404547112.1">
    <property type="nucleotide sequence ID" value="NZ_JADIKJ010000010.1"/>
</dbReference>
<evidence type="ECO:0000313" key="1">
    <source>
        <dbReference type="EMBL" id="MFK2900631.1"/>
    </source>
</evidence>
<proteinExistence type="predicted"/>
<comment type="caution">
    <text evidence="1">The sequence shown here is derived from an EMBL/GenBank/DDBJ whole genome shotgun (WGS) entry which is preliminary data.</text>
</comment>
<accession>A0ABW8JHP4</accession>
<sequence length="134" mass="15235">MAIRARPSESDFRRFLLEGGTIRFVVEAADIDPEGTILRDVPADALLYGFQLARMPPRRTTERWLSNAIKSEHWSTIEEIVLRRAGSITYRQVARGLFEATCFIAMGQTDEERLTRSVLNVGPPIRRRSTDSGR</sequence>
<dbReference type="Proteomes" id="UP001620461">
    <property type="component" value="Unassembled WGS sequence"/>
</dbReference>
<reference evidence="1 2" key="1">
    <citation type="submission" date="2020-10" db="EMBL/GenBank/DDBJ databases">
        <title>Phylogeny of dyella-like bacteria.</title>
        <authorList>
            <person name="Fu J."/>
        </authorList>
    </citation>
    <scope>NUCLEOTIDE SEQUENCE [LARGE SCALE GENOMIC DNA]</scope>
    <source>
        <strain evidence="1 2">JP1</strain>
    </source>
</reference>
<dbReference type="EMBL" id="JADIKJ010000010">
    <property type="protein sequence ID" value="MFK2900631.1"/>
    <property type="molecule type" value="Genomic_DNA"/>
</dbReference>
<keyword evidence="2" id="KW-1185">Reference proteome</keyword>
<gene>
    <name evidence="1" type="ORF">ISP15_09810</name>
</gene>